<keyword evidence="8" id="KW-1185">Reference proteome</keyword>
<dbReference type="EMBL" id="CP106738">
    <property type="protein sequence ID" value="UXX84617.1"/>
    <property type="molecule type" value="Genomic_DNA"/>
</dbReference>
<gene>
    <name evidence="7" type="ORF">N7U68_08265</name>
</gene>
<evidence type="ECO:0000256" key="2">
    <source>
        <dbReference type="ARBA" id="ARBA00022692"/>
    </source>
</evidence>
<sequence length="127" mass="14048">MSDKKDNGENRTDWAETRTDWAEDRTIMANERTFNSWMGLGLGSVGVAIALKAVFGDFEPTWAAKLVASLFLAIAIIIYWIARRQSQKTQKRLNGCDAEPLPSAHFTYLVIITTTATIAVGAVLWGL</sequence>
<feature type="transmembrane region" description="Helical" evidence="5">
    <location>
        <begin position="37"/>
        <end position="56"/>
    </location>
</feature>
<evidence type="ECO:0000256" key="4">
    <source>
        <dbReference type="ARBA" id="ARBA00023136"/>
    </source>
</evidence>
<evidence type="ECO:0000256" key="1">
    <source>
        <dbReference type="ARBA" id="ARBA00004127"/>
    </source>
</evidence>
<evidence type="ECO:0000256" key="5">
    <source>
        <dbReference type="SAM" id="Phobius"/>
    </source>
</evidence>
<evidence type="ECO:0000313" key="8">
    <source>
        <dbReference type="Proteomes" id="UP001064087"/>
    </source>
</evidence>
<evidence type="ECO:0000313" key="7">
    <source>
        <dbReference type="EMBL" id="UXX84617.1"/>
    </source>
</evidence>
<name>A0ABY6DEN5_9RHOB</name>
<proteinExistence type="predicted"/>
<comment type="subcellular location">
    <subcellularLocation>
        <location evidence="1">Endomembrane system</location>
        <topology evidence="1">Multi-pass membrane protein</topology>
    </subcellularLocation>
</comment>
<reference evidence="7" key="1">
    <citation type="submission" date="2022-10" db="EMBL/GenBank/DDBJ databases">
        <title>Roseovarius pelagicus sp. nov., isolated from Arctic seawater.</title>
        <authorList>
            <person name="Hong Y.W."/>
            <person name="Hwang C.Y."/>
        </authorList>
    </citation>
    <scope>NUCLEOTIDE SEQUENCE</scope>
    <source>
        <strain evidence="7">HL-MP18</strain>
    </source>
</reference>
<accession>A0ABY6DEN5</accession>
<feature type="transmembrane region" description="Helical" evidence="5">
    <location>
        <begin position="62"/>
        <end position="82"/>
    </location>
</feature>
<evidence type="ECO:0000256" key="3">
    <source>
        <dbReference type="ARBA" id="ARBA00022989"/>
    </source>
</evidence>
<feature type="transmembrane region" description="Helical" evidence="5">
    <location>
        <begin position="103"/>
        <end position="125"/>
    </location>
</feature>
<keyword evidence="2 5" id="KW-0812">Transmembrane</keyword>
<dbReference type="Pfam" id="PF02656">
    <property type="entry name" value="DUF202"/>
    <property type="match status" value="1"/>
</dbReference>
<dbReference type="RefSeq" id="WP_165196528.1">
    <property type="nucleotide sequence ID" value="NZ_CP106738.1"/>
</dbReference>
<dbReference type="InterPro" id="IPR003807">
    <property type="entry name" value="DUF202"/>
</dbReference>
<organism evidence="7 8">
    <name type="scientific">Roseovarius pelagicus</name>
    <dbReference type="NCBI Taxonomy" id="2980108"/>
    <lineage>
        <taxon>Bacteria</taxon>
        <taxon>Pseudomonadati</taxon>
        <taxon>Pseudomonadota</taxon>
        <taxon>Alphaproteobacteria</taxon>
        <taxon>Rhodobacterales</taxon>
        <taxon>Roseobacteraceae</taxon>
        <taxon>Roseovarius</taxon>
    </lineage>
</organism>
<dbReference type="Proteomes" id="UP001064087">
    <property type="component" value="Chromosome"/>
</dbReference>
<protein>
    <submittedName>
        <fullName evidence="7">DUF202 domain-containing protein</fullName>
    </submittedName>
</protein>
<keyword evidence="4 5" id="KW-0472">Membrane</keyword>
<evidence type="ECO:0000259" key="6">
    <source>
        <dbReference type="Pfam" id="PF02656"/>
    </source>
</evidence>
<keyword evidence="3 5" id="KW-1133">Transmembrane helix</keyword>
<feature type="domain" description="DUF202" evidence="6">
    <location>
        <begin position="25"/>
        <end position="91"/>
    </location>
</feature>